<evidence type="ECO:0000313" key="3">
    <source>
        <dbReference type="Proteomes" id="UP000261540"/>
    </source>
</evidence>
<sequence length="157" mass="17546">PSNLDVYQLHADGLLGRFSVVILCREEPSGMLYAAKVTPYRAEWRQWALREYQLLRKLCHAHLARLHCTLIWPHHLMLIQELCPGRELLHHLAERSDNVLVGEDSQLKVVDLGSAQVFVPGQTLPGGHLGDLIGSPGAILTLLLCLLQAFLHHLSAD</sequence>
<dbReference type="Ensembl" id="ENSPKIT00000001353.1">
    <property type="protein sequence ID" value="ENSPKIP00000020731.1"/>
    <property type="gene ID" value="ENSPKIG00000005403.1"/>
</dbReference>
<reference evidence="2" key="2">
    <citation type="submission" date="2025-09" db="UniProtKB">
        <authorList>
            <consortium name="Ensembl"/>
        </authorList>
    </citation>
    <scope>IDENTIFICATION</scope>
</reference>
<evidence type="ECO:0000313" key="2">
    <source>
        <dbReference type="Ensembl" id="ENSPKIP00000020731.1"/>
    </source>
</evidence>
<dbReference type="AlphaFoldDB" id="A0A3B3RSM3"/>
<proteinExistence type="predicted"/>
<dbReference type="GO" id="GO:0005524">
    <property type="term" value="F:ATP binding"/>
    <property type="evidence" value="ECO:0007669"/>
    <property type="project" value="InterPro"/>
</dbReference>
<dbReference type="Pfam" id="PF00069">
    <property type="entry name" value="Pkinase"/>
    <property type="match status" value="1"/>
</dbReference>
<dbReference type="STRING" id="1676925.ENSPKIP00000020731"/>
<dbReference type="InterPro" id="IPR000719">
    <property type="entry name" value="Prot_kinase_dom"/>
</dbReference>
<organism evidence="2 3">
    <name type="scientific">Paramormyrops kingsleyae</name>
    <dbReference type="NCBI Taxonomy" id="1676925"/>
    <lineage>
        <taxon>Eukaryota</taxon>
        <taxon>Metazoa</taxon>
        <taxon>Chordata</taxon>
        <taxon>Craniata</taxon>
        <taxon>Vertebrata</taxon>
        <taxon>Euteleostomi</taxon>
        <taxon>Actinopterygii</taxon>
        <taxon>Neopterygii</taxon>
        <taxon>Teleostei</taxon>
        <taxon>Osteoglossocephala</taxon>
        <taxon>Osteoglossomorpha</taxon>
        <taxon>Osteoglossiformes</taxon>
        <taxon>Mormyridae</taxon>
        <taxon>Paramormyrops</taxon>
    </lineage>
</organism>
<protein>
    <recommendedName>
        <fullName evidence="1">Protein kinase domain-containing protein</fullName>
    </recommendedName>
</protein>
<accession>A0A3B3RSM3</accession>
<feature type="domain" description="Protein kinase" evidence="1">
    <location>
        <begin position="7"/>
        <end position="157"/>
    </location>
</feature>
<evidence type="ECO:0000259" key="1">
    <source>
        <dbReference type="PROSITE" id="PS50011"/>
    </source>
</evidence>
<dbReference type="Gene3D" id="1.10.510.10">
    <property type="entry name" value="Transferase(Phosphotransferase) domain 1"/>
    <property type="match status" value="1"/>
</dbReference>
<dbReference type="PROSITE" id="PS50011">
    <property type="entry name" value="PROTEIN_KINASE_DOM"/>
    <property type="match status" value="1"/>
</dbReference>
<dbReference type="SUPFAM" id="SSF56112">
    <property type="entry name" value="Protein kinase-like (PK-like)"/>
    <property type="match status" value="1"/>
</dbReference>
<reference evidence="2" key="1">
    <citation type="submission" date="2025-08" db="UniProtKB">
        <authorList>
            <consortium name="Ensembl"/>
        </authorList>
    </citation>
    <scope>IDENTIFICATION</scope>
</reference>
<dbReference type="GeneTree" id="ENSGT00940000167421"/>
<dbReference type="GO" id="GO:0004672">
    <property type="term" value="F:protein kinase activity"/>
    <property type="evidence" value="ECO:0007669"/>
    <property type="project" value="InterPro"/>
</dbReference>
<keyword evidence="3" id="KW-1185">Reference proteome</keyword>
<dbReference type="InterPro" id="IPR011009">
    <property type="entry name" value="Kinase-like_dom_sf"/>
</dbReference>
<dbReference type="SMART" id="SM00220">
    <property type="entry name" value="S_TKc"/>
    <property type="match status" value="1"/>
</dbReference>
<dbReference type="Proteomes" id="UP000261540">
    <property type="component" value="Unplaced"/>
</dbReference>
<name>A0A3B3RSM3_9TELE</name>